<dbReference type="InterPro" id="IPR024711">
    <property type="entry name" value="Catalase_clade1/3"/>
</dbReference>
<keyword evidence="7 11" id="KW-0376">Hydrogen peroxide</keyword>
<dbReference type="PIRSF" id="PIRSF038928">
    <property type="entry name" value="Catalase_clade1-3"/>
    <property type="match status" value="1"/>
</dbReference>
<dbReference type="PRINTS" id="PR00067">
    <property type="entry name" value="CATALASE"/>
</dbReference>
<evidence type="ECO:0000256" key="8">
    <source>
        <dbReference type="ARBA" id="ARBA00049254"/>
    </source>
</evidence>
<dbReference type="AlphaFoldDB" id="A0A3N2CT21"/>
<gene>
    <name evidence="14" type="ORF">EDD33_1526</name>
</gene>
<dbReference type="PANTHER" id="PTHR11465">
    <property type="entry name" value="CATALASE"/>
    <property type="match status" value="1"/>
</dbReference>
<evidence type="ECO:0000256" key="3">
    <source>
        <dbReference type="ARBA" id="ARBA00022617"/>
    </source>
</evidence>
<dbReference type="RefSeq" id="WP_123389806.1">
    <property type="nucleotide sequence ID" value="NZ_RKHO01000001.1"/>
</dbReference>
<dbReference type="PROSITE" id="PS51402">
    <property type="entry name" value="CATALASE_3"/>
    <property type="match status" value="1"/>
</dbReference>
<feature type="region of interest" description="Disordered" evidence="12">
    <location>
        <begin position="1"/>
        <end position="30"/>
    </location>
</feature>
<dbReference type="PROSITE" id="PS00438">
    <property type="entry name" value="CATALASE_2"/>
    <property type="match status" value="1"/>
</dbReference>
<dbReference type="Proteomes" id="UP000281738">
    <property type="component" value="Unassembled WGS sequence"/>
</dbReference>
<evidence type="ECO:0000313" key="14">
    <source>
        <dbReference type="EMBL" id="ROR90679.1"/>
    </source>
</evidence>
<dbReference type="CDD" id="cd08156">
    <property type="entry name" value="catalase_clade_3"/>
    <property type="match status" value="1"/>
</dbReference>
<dbReference type="GO" id="GO:0042542">
    <property type="term" value="P:response to hydrogen peroxide"/>
    <property type="evidence" value="ECO:0007669"/>
    <property type="project" value="TreeGrafter"/>
</dbReference>
<dbReference type="InterPro" id="IPR018028">
    <property type="entry name" value="Catalase"/>
</dbReference>
<feature type="binding site" description="axial binding residue" evidence="10">
    <location>
        <position position="341"/>
    </location>
    <ligand>
        <name>heme</name>
        <dbReference type="ChEBI" id="CHEBI:30413"/>
    </ligand>
    <ligandPart>
        <name>Fe</name>
        <dbReference type="ChEBI" id="CHEBI:18248"/>
    </ligandPart>
</feature>
<organism evidence="14 15">
    <name type="scientific">Nocardioides aurantiacus</name>
    <dbReference type="NCBI Taxonomy" id="86796"/>
    <lineage>
        <taxon>Bacteria</taxon>
        <taxon>Bacillati</taxon>
        <taxon>Actinomycetota</taxon>
        <taxon>Actinomycetes</taxon>
        <taxon>Propionibacteriales</taxon>
        <taxon>Nocardioidaceae</taxon>
        <taxon>Nocardioides</taxon>
    </lineage>
</organism>
<feature type="active site" evidence="9">
    <location>
        <position position="59"/>
    </location>
</feature>
<dbReference type="GO" id="GO:0005737">
    <property type="term" value="C:cytoplasm"/>
    <property type="evidence" value="ECO:0007669"/>
    <property type="project" value="TreeGrafter"/>
</dbReference>
<feature type="active site" evidence="9">
    <location>
        <position position="131"/>
    </location>
</feature>
<dbReference type="Gene3D" id="2.40.180.10">
    <property type="entry name" value="Catalase core domain"/>
    <property type="match status" value="1"/>
</dbReference>
<evidence type="ECO:0000256" key="11">
    <source>
        <dbReference type="RuleBase" id="RU000498"/>
    </source>
</evidence>
<dbReference type="InterPro" id="IPR020835">
    <property type="entry name" value="Catalase_sf"/>
</dbReference>
<evidence type="ECO:0000313" key="15">
    <source>
        <dbReference type="Proteomes" id="UP000281738"/>
    </source>
</evidence>
<evidence type="ECO:0000259" key="13">
    <source>
        <dbReference type="SMART" id="SM01060"/>
    </source>
</evidence>
<dbReference type="GO" id="GO:0046872">
    <property type="term" value="F:metal ion binding"/>
    <property type="evidence" value="ECO:0007669"/>
    <property type="project" value="UniProtKB-KW"/>
</dbReference>
<dbReference type="FunFam" id="2.40.180.10:FF:000001">
    <property type="entry name" value="Catalase"/>
    <property type="match status" value="1"/>
</dbReference>
<dbReference type="SMART" id="SM01060">
    <property type="entry name" value="Catalase"/>
    <property type="match status" value="1"/>
</dbReference>
<reference evidence="14 15" key="1">
    <citation type="submission" date="2018-11" db="EMBL/GenBank/DDBJ databases">
        <title>Sequencing the genomes of 1000 actinobacteria strains.</title>
        <authorList>
            <person name="Klenk H.-P."/>
        </authorList>
    </citation>
    <scope>NUCLEOTIDE SEQUENCE [LARGE SCALE GENOMIC DNA]</scope>
    <source>
        <strain evidence="14 15">DSM 12652</strain>
    </source>
</reference>
<evidence type="ECO:0000256" key="7">
    <source>
        <dbReference type="ARBA" id="ARBA00023324"/>
    </source>
</evidence>
<dbReference type="InterPro" id="IPR011614">
    <property type="entry name" value="Catalase_core"/>
</dbReference>
<dbReference type="EMBL" id="RKHO01000001">
    <property type="protein sequence ID" value="ROR90679.1"/>
    <property type="molecule type" value="Genomic_DNA"/>
</dbReference>
<dbReference type="GO" id="GO:0004096">
    <property type="term" value="F:catalase activity"/>
    <property type="evidence" value="ECO:0007669"/>
    <property type="project" value="UniProtKB-EC"/>
</dbReference>
<dbReference type="GO" id="GO:0042744">
    <property type="term" value="P:hydrogen peroxide catabolic process"/>
    <property type="evidence" value="ECO:0007669"/>
    <property type="project" value="UniProtKB-KW"/>
</dbReference>
<evidence type="ECO:0000256" key="5">
    <source>
        <dbReference type="ARBA" id="ARBA00023002"/>
    </source>
</evidence>
<dbReference type="InterPro" id="IPR024708">
    <property type="entry name" value="Catalase_AS"/>
</dbReference>
<evidence type="ECO:0000256" key="10">
    <source>
        <dbReference type="PIRSR" id="PIRSR038928-2"/>
    </source>
</evidence>
<comment type="cofactor">
    <cofactor evidence="10">
        <name>heme</name>
        <dbReference type="ChEBI" id="CHEBI:30413"/>
    </cofactor>
</comment>
<keyword evidence="2 11" id="KW-0575">Peroxidase</keyword>
<evidence type="ECO:0000256" key="9">
    <source>
        <dbReference type="PIRSR" id="PIRSR038928-1"/>
    </source>
</evidence>
<evidence type="ECO:0000256" key="12">
    <source>
        <dbReference type="SAM" id="MobiDB-lite"/>
    </source>
</evidence>
<evidence type="ECO:0000256" key="1">
    <source>
        <dbReference type="ARBA" id="ARBA00005329"/>
    </source>
</evidence>
<keyword evidence="3 10" id="KW-0349">Heme</keyword>
<feature type="compositionally biased region" description="Basic and acidic residues" evidence="12">
    <location>
        <begin position="482"/>
        <end position="492"/>
    </location>
</feature>
<dbReference type="GO" id="GO:0020037">
    <property type="term" value="F:heme binding"/>
    <property type="evidence" value="ECO:0007669"/>
    <property type="project" value="InterPro"/>
</dbReference>
<dbReference type="SUPFAM" id="SSF56634">
    <property type="entry name" value="Heme-dependent catalase-like"/>
    <property type="match status" value="1"/>
</dbReference>
<feature type="compositionally biased region" description="Polar residues" evidence="12">
    <location>
        <begin position="1"/>
        <end position="15"/>
    </location>
</feature>
<comment type="catalytic activity">
    <reaction evidence="8 11">
        <text>2 H2O2 = O2 + 2 H2O</text>
        <dbReference type="Rhea" id="RHEA:20309"/>
        <dbReference type="ChEBI" id="CHEBI:15377"/>
        <dbReference type="ChEBI" id="CHEBI:15379"/>
        <dbReference type="ChEBI" id="CHEBI:16240"/>
        <dbReference type="EC" id="1.11.1.6"/>
    </reaction>
</comment>
<dbReference type="InterPro" id="IPR040333">
    <property type="entry name" value="Catalase_3"/>
</dbReference>
<evidence type="ECO:0000256" key="2">
    <source>
        <dbReference type="ARBA" id="ARBA00022559"/>
    </source>
</evidence>
<feature type="domain" description="Catalase core" evidence="13">
    <location>
        <begin position="12"/>
        <end position="395"/>
    </location>
</feature>
<evidence type="ECO:0000256" key="4">
    <source>
        <dbReference type="ARBA" id="ARBA00022723"/>
    </source>
</evidence>
<accession>A0A3N2CT21</accession>
<dbReference type="InterPro" id="IPR002226">
    <property type="entry name" value="Catalase_haem_BS"/>
</dbReference>
<keyword evidence="15" id="KW-1185">Reference proteome</keyword>
<dbReference type="EC" id="1.11.1.6" evidence="11"/>
<comment type="similarity">
    <text evidence="1 11">Belongs to the catalase family.</text>
</comment>
<protein>
    <recommendedName>
        <fullName evidence="11">Catalase</fullName>
        <ecNumber evidence="11">1.11.1.6</ecNumber>
    </recommendedName>
</protein>
<dbReference type="InterPro" id="IPR010582">
    <property type="entry name" value="Catalase_immune_responsive"/>
</dbReference>
<evidence type="ECO:0000256" key="6">
    <source>
        <dbReference type="ARBA" id="ARBA00023004"/>
    </source>
</evidence>
<keyword evidence="4 10" id="KW-0479">Metal-binding</keyword>
<dbReference type="PROSITE" id="PS00437">
    <property type="entry name" value="CATALASE_1"/>
    <property type="match status" value="1"/>
</dbReference>
<comment type="caution">
    <text evidence="14">The sequence shown here is derived from an EMBL/GenBank/DDBJ whole genome shotgun (WGS) entry which is preliminary data.</text>
</comment>
<dbReference type="OrthoDB" id="3169619at2"/>
<keyword evidence="5 11" id="KW-0560">Oxidoreductase</keyword>
<dbReference type="Pfam" id="PF06628">
    <property type="entry name" value="Catalase-rel"/>
    <property type="match status" value="1"/>
</dbReference>
<feature type="region of interest" description="Disordered" evidence="12">
    <location>
        <begin position="482"/>
        <end position="515"/>
    </location>
</feature>
<proteinExistence type="inferred from homology"/>
<sequence length="515" mass="57713">MSDTTRPHGGSTTESGAPAPSEKNSLTVGDTGPILLNDHHFINQMAHFNRERVPERNVHAKGSGAFGTFETTEDVSAYTKAALFQPGVTTDMLARFSTVAGEQGSPDTWRDPRGFALKFYTTEGNWDLVGNNTPVFFVRDTMKFPHFIRSQKRRGGTGLRDNDMQWDFWTLNPESAHQVTYLMGDRGIPASWREMNGYGSHTYMWINAAGEKSWVKFHFHSDQGVRNLTQEAANKIAGEDSDFHRRDLQEAIDNGDFPSWTLNVQVMPYEDAKTYRFNPFDLTKTWSHADYPLIKVGTMRLDKNPDNFFAQIEQAAFEPSAIVPGISFSPDKMLQGRVFSYADTHRYRIGPNYHQLPVNQNRVADHNTYTFDGPMAYQHSGDAPVYAPNSYGRGYSDETGVAEDGWEVDGAMVREAYTLRSEDDDFGQAGTLVREVWDDEQRERFVGNVAGHILGGVKPETLPRVLEYWKNVDADTGKRIEEAVNAGQDEKAPAPGPTDRVGVITESSKSHARSA</sequence>
<name>A0A3N2CT21_9ACTN</name>
<keyword evidence="6 10" id="KW-0408">Iron</keyword>
<dbReference type="Pfam" id="PF00199">
    <property type="entry name" value="Catalase"/>
    <property type="match status" value="1"/>
</dbReference>
<dbReference type="PANTHER" id="PTHR11465:SF9">
    <property type="entry name" value="CATALASE"/>
    <property type="match status" value="1"/>
</dbReference>